<dbReference type="Proteomes" id="UP000316213">
    <property type="component" value="Unassembled WGS sequence"/>
</dbReference>
<name>A0A5C6AV72_9BACT</name>
<dbReference type="GO" id="GO:0016788">
    <property type="term" value="F:hydrolase activity, acting on ester bonds"/>
    <property type="evidence" value="ECO:0007669"/>
    <property type="project" value="InterPro"/>
</dbReference>
<keyword evidence="1" id="KW-0732">Signal</keyword>
<dbReference type="SUPFAM" id="SSF53474">
    <property type="entry name" value="alpha/beta-Hydrolases"/>
    <property type="match status" value="1"/>
</dbReference>
<feature type="chain" id="PRO_5023020461" evidence="1">
    <location>
        <begin position="20"/>
        <end position="425"/>
    </location>
</feature>
<keyword evidence="4" id="KW-1185">Reference proteome</keyword>
<feature type="domain" description="GPI inositol-deacylase PGAP1-like alpha/beta" evidence="2">
    <location>
        <begin position="210"/>
        <end position="269"/>
    </location>
</feature>
<dbReference type="PANTHER" id="PTHR37946:SF1">
    <property type="entry name" value="SLL1969 PROTEIN"/>
    <property type="match status" value="1"/>
</dbReference>
<sequence precursor="true">MKSALFFACILAVASPVYAQVSDLPQVETAAVESSDAADVIEVTVPSVDGKVAWREVARMIAESMTLDEESVERMLPKGELNLNSPLVGIVLTGINLASKEAIKLDRVTTDEGEQALRVRCRRGLIRAAAPVESIACTCDWDSDLLQRSTTKPILILLHGYQGAATSWVEFREHVRALGYGTATIAYSFDQPIAAAAQEIALATQKELTERNVASAKIVLIGHSMGGLVAREWTENPDLPGKSIIGLITLGSPHAGSNWATMPPMSDLFTGHEFNSQDLSEILLHQSSSQGLKDLVPESEFLKQLAARPRRPDVAYTAIIGNQSPLEEADVVVLRGTLRTFDREGSLMRLIRPRIRPLMSSFDELSNGKGDGMVACKNASIPGCEDCVMIPVTHLEMVRRTPRFPADQPHPVWEVIVERLEKISL</sequence>
<dbReference type="RefSeq" id="WP_146575883.1">
    <property type="nucleotide sequence ID" value="NZ_SJPM01000001.1"/>
</dbReference>
<dbReference type="InterPro" id="IPR029058">
    <property type="entry name" value="AB_hydrolase_fold"/>
</dbReference>
<reference evidence="3 4" key="1">
    <citation type="submission" date="2019-02" db="EMBL/GenBank/DDBJ databases">
        <title>Deep-cultivation of Planctomycetes and their phenomic and genomic characterization uncovers novel biology.</title>
        <authorList>
            <person name="Wiegand S."/>
            <person name="Jogler M."/>
            <person name="Boedeker C."/>
            <person name="Pinto D."/>
            <person name="Vollmers J."/>
            <person name="Rivas-Marin E."/>
            <person name="Kohn T."/>
            <person name="Peeters S.H."/>
            <person name="Heuer A."/>
            <person name="Rast P."/>
            <person name="Oberbeckmann S."/>
            <person name="Bunk B."/>
            <person name="Jeske O."/>
            <person name="Meyerdierks A."/>
            <person name="Storesund J.E."/>
            <person name="Kallscheuer N."/>
            <person name="Luecker S."/>
            <person name="Lage O.M."/>
            <person name="Pohl T."/>
            <person name="Merkel B.J."/>
            <person name="Hornburger P."/>
            <person name="Mueller R.-W."/>
            <person name="Bruemmer F."/>
            <person name="Labrenz M."/>
            <person name="Spormann A.M."/>
            <person name="Op Den Camp H."/>
            <person name="Overmann J."/>
            <person name="Amann R."/>
            <person name="Jetten M.S.M."/>
            <person name="Mascher T."/>
            <person name="Medema M.H."/>
            <person name="Devos D.P."/>
            <person name="Kaster A.-K."/>
            <person name="Ovreas L."/>
            <person name="Rohde M."/>
            <person name="Galperin M.Y."/>
            <person name="Jogler C."/>
        </authorList>
    </citation>
    <scope>NUCLEOTIDE SEQUENCE [LARGE SCALE GENOMIC DNA]</scope>
    <source>
        <strain evidence="3 4">Pla100</strain>
    </source>
</reference>
<accession>A0A5C6AV72</accession>
<dbReference type="InterPro" id="IPR012908">
    <property type="entry name" value="PGAP1-ab_dom-like"/>
</dbReference>
<dbReference type="Gene3D" id="3.40.50.1820">
    <property type="entry name" value="alpha/beta hydrolase"/>
    <property type="match status" value="1"/>
</dbReference>
<protein>
    <submittedName>
        <fullName evidence="3">PGAP1-like protein</fullName>
    </submittedName>
</protein>
<evidence type="ECO:0000313" key="3">
    <source>
        <dbReference type="EMBL" id="TWU03341.1"/>
    </source>
</evidence>
<dbReference type="OrthoDB" id="556502at2"/>
<dbReference type="Pfam" id="PF07819">
    <property type="entry name" value="PGAP1"/>
    <property type="match status" value="1"/>
</dbReference>
<evidence type="ECO:0000313" key="4">
    <source>
        <dbReference type="Proteomes" id="UP000316213"/>
    </source>
</evidence>
<proteinExistence type="predicted"/>
<evidence type="ECO:0000259" key="2">
    <source>
        <dbReference type="Pfam" id="PF07819"/>
    </source>
</evidence>
<comment type="caution">
    <text evidence="3">The sequence shown here is derived from an EMBL/GenBank/DDBJ whole genome shotgun (WGS) entry which is preliminary data.</text>
</comment>
<feature type="signal peptide" evidence="1">
    <location>
        <begin position="1"/>
        <end position="19"/>
    </location>
</feature>
<dbReference type="PANTHER" id="PTHR37946">
    <property type="entry name" value="SLL1969 PROTEIN"/>
    <property type="match status" value="1"/>
</dbReference>
<evidence type="ECO:0000256" key="1">
    <source>
        <dbReference type="SAM" id="SignalP"/>
    </source>
</evidence>
<dbReference type="AlphaFoldDB" id="A0A5C6AV72"/>
<gene>
    <name evidence="3" type="ORF">Pla100_02600</name>
</gene>
<organism evidence="3 4">
    <name type="scientific">Neorhodopirellula pilleata</name>
    <dbReference type="NCBI Taxonomy" id="2714738"/>
    <lineage>
        <taxon>Bacteria</taxon>
        <taxon>Pseudomonadati</taxon>
        <taxon>Planctomycetota</taxon>
        <taxon>Planctomycetia</taxon>
        <taxon>Pirellulales</taxon>
        <taxon>Pirellulaceae</taxon>
        <taxon>Neorhodopirellula</taxon>
    </lineage>
</organism>
<dbReference type="EMBL" id="SJPM01000001">
    <property type="protein sequence ID" value="TWU03341.1"/>
    <property type="molecule type" value="Genomic_DNA"/>
</dbReference>